<keyword evidence="5" id="KW-0539">Nucleus</keyword>
<keyword evidence="2 6" id="KW-0853">WD repeat</keyword>
<evidence type="ECO:0000256" key="6">
    <source>
        <dbReference type="PROSITE-ProRule" id="PRU00221"/>
    </source>
</evidence>
<feature type="compositionally biased region" description="Acidic residues" evidence="7">
    <location>
        <begin position="326"/>
        <end position="335"/>
    </location>
</feature>
<dbReference type="GO" id="GO:0005829">
    <property type="term" value="C:cytosol"/>
    <property type="evidence" value="ECO:0000318"/>
    <property type="project" value="GO_Central"/>
</dbReference>
<keyword evidence="9" id="KW-1185">Reference proteome</keyword>
<reference evidence="8 9" key="1">
    <citation type="journal article" date="2004" name="Science">
        <title>The genome of the diatom Thalassiosira pseudonana: ecology, evolution, and metabolism.</title>
        <authorList>
            <person name="Armbrust E.V."/>
            <person name="Berges J.A."/>
            <person name="Bowler C."/>
            <person name="Green B.R."/>
            <person name="Martinez D."/>
            <person name="Putnam N.H."/>
            <person name="Zhou S."/>
            <person name="Allen A.E."/>
            <person name="Apt K.E."/>
            <person name="Bechner M."/>
            <person name="Brzezinski M.A."/>
            <person name="Chaal B.K."/>
            <person name="Chiovitti A."/>
            <person name="Davis A.K."/>
            <person name="Demarest M.S."/>
            <person name="Detter J.C."/>
            <person name="Glavina T."/>
            <person name="Goodstein D."/>
            <person name="Hadi M.Z."/>
            <person name="Hellsten U."/>
            <person name="Hildebrand M."/>
            <person name="Jenkins B.D."/>
            <person name="Jurka J."/>
            <person name="Kapitonov V.V."/>
            <person name="Kroger N."/>
            <person name="Lau W.W."/>
            <person name="Lane T.W."/>
            <person name="Larimer F.W."/>
            <person name="Lippmeier J.C."/>
            <person name="Lucas S."/>
            <person name="Medina M."/>
            <person name="Montsant A."/>
            <person name="Obornik M."/>
            <person name="Parker M.S."/>
            <person name="Palenik B."/>
            <person name="Pazour G.J."/>
            <person name="Richardson P.M."/>
            <person name="Rynearson T.A."/>
            <person name="Saito M.A."/>
            <person name="Schwartz D.C."/>
            <person name="Thamatrakoln K."/>
            <person name="Valentin K."/>
            <person name="Vardi A."/>
            <person name="Wilkerson F.P."/>
            <person name="Rokhsar D.S."/>
        </authorList>
    </citation>
    <scope>NUCLEOTIDE SEQUENCE [LARGE SCALE GENOMIC DNA]</scope>
    <source>
        <strain evidence="8 9">CCMP1335</strain>
    </source>
</reference>
<dbReference type="PaxDb" id="35128-Thaps21305"/>
<comment type="subcellular location">
    <subcellularLocation>
        <location evidence="1">Nucleus</location>
    </subcellularLocation>
</comment>
<dbReference type="InterPro" id="IPR036322">
    <property type="entry name" value="WD40_repeat_dom_sf"/>
</dbReference>
<dbReference type="HOGENOM" id="CLU_557223_0_0_1"/>
<feature type="compositionally biased region" description="Basic and acidic residues" evidence="7">
    <location>
        <begin position="336"/>
        <end position="345"/>
    </location>
</feature>
<evidence type="ECO:0000256" key="7">
    <source>
        <dbReference type="SAM" id="MobiDB-lite"/>
    </source>
</evidence>
<dbReference type="GeneID" id="7444661"/>
<dbReference type="Proteomes" id="UP000001449">
    <property type="component" value="Chromosome 2"/>
</dbReference>
<evidence type="ECO:0000313" key="9">
    <source>
        <dbReference type="Proteomes" id="UP000001449"/>
    </source>
</evidence>
<name>B8BUJ2_THAPS</name>
<protein>
    <recommendedName>
        <fullName evidence="10">tRNA (guanine-N(7)-)-methyltransferase non-catalytic subunit</fullName>
    </recommendedName>
</protein>
<dbReference type="InterPro" id="IPR001680">
    <property type="entry name" value="WD40_rpt"/>
</dbReference>
<dbReference type="GO" id="GO:0006400">
    <property type="term" value="P:tRNA modification"/>
    <property type="evidence" value="ECO:0000318"/>
    <property type="project" value="GO_Central"/>
</dbReference>
<sequence>MSKQLLHAHHSHIVVAALNSHAYAIVANSKCTKSTDASGALYDGSVVYELMAPLSPAPSTKSKKKAKKGTAVDDARAIDVKKGDDSAKTDDGAVSNEEIQSVCCTEINSRIWMAVSREDKTLSLFCIRSDVQSSVESDDDTGAKQLRPVAVYTMPKRARSLAFSCIPTSVPNGNDCHVIVAGDLSGDAIAFPIPKESTVDSMAEDEVTHKSTPRRMLLGHTASMLTGLKVVPSSSLENQKQLLLTADRDEKVRVSYFPESHITHGYLLGHSAFISAMDAIGGEDGNGRSLCLTGSGDGTVRLWDYELCKEVGMVPVVVQKSKDDDVGCDEELMGSDEEKGIPMKEDDGDAFPEEEEGDDEFDSEDYADEEEGYAGHIVAVPLSVAISPGAKHVVVARDGIDSIDVHPIPPPPSKSSTTSLLLSHLVSLHKKQTLECSSQPLNVVCLSDGSVLVLAREPEYLLHFQCNDEEFVDASTTSPFSLAIGKVAKAQNITMPESTLERDDNGELTLQKKLKIVDMNCGDGGGGDGGEEVANNSRDGDNDAANRRVLHWNDAERKKTARLADQRRKKRKKAEKKECEGSGVESN</sequence>
<dbReference type="SUPFAM" id="SSF50978">
    <property type="entry name" value="WD40 repeat-like"/>
    <property type="match status" value="1"/>
</dbReference>
<dbReference type="OMA" id="HTASMLT"/>
<gene>
    <name evidence="8" type="ORF">THAPSDRAFT_21305</name>
</gene>
<dbReference type="SMART" id="SM00320">
    <property type="entry name" value="WD40"/>
    <property type="match status" value="2"/>
</dbReference>
<dbReference type="AlphaFoldDB" id="B8BUJ2"/>
<reference evidence="8 9" key="2">
    <citation type="journal article" date="2008" name="Nature">
        <title>The Phaeodactylum genome reveals the evolutionary history of diatom genomes.</title>
        <authorList>
            <person name="Bowler C."/>
            <person name="Allen A.E."/>
            <person name="Badger J.H."/>
            <person name="Grimwood J."/>
            <person name="Jabbari K."/>
            <person name="Kuo A."/>
            <person name="Maheswari U."/>
            <person name="Martens C."/>
            <person name="Maumus F."/>
            <person name="Otillar R.P."/>
            <person name="Rayko E."/>
            <person name="Salamov A."/>
            <person name="Vandepoele K."/>
            <person name="Beszteri B."/>
            <person name="Gruber A."/>
            <person name="Heijde M."/>
            <person name="Katinka M."/>
            <person name="Mock T."/>
            <person name="Valentin K."/>
            <person name="Verret F."/>
            <person name="Berges J.A."/>
            <person name="Brownlee C."/>
            <person name="Cadoret J.P."/>
            <person name="Chiovitti A."/>
            <person name="Choi C.J."/>
            <person name="Coesel S."/>
            <person name="De Martino A."/>
            <person name="Detter J.C."/>
            <person name="Durkin C."/>
            <person name="Falciatore A."/>
            <person name="Fournet J."/>
            <person name="Haruta M."/>
            <person name="Huysman M.J."/>
            <person name="Jenkins B.D."/>
            <person name="Jiroutova K."/>
            <person name="Jorgensen R.E."/>
            <person name="Joubert Y."/>
            <person name="Kaplan A."/>
            <person name="Kroger N."/>
            <person name="Kroth P.G."/>
            <person name="La Roche J."/>
            <person name="Lindquist E."/>
            <person name="Lommer M."/>
            <person name="Martin-Jezequel V."/>
            <person name="Lopez P.J."/>
            <person name="Lucas S."/>
            <person name="Mangogna M."/>
            <person name="McGinnis K."/>
            <person name="Medlin L.K."/>
            <person name="Montsant A."/>
            <person name="Oudot-Le Secq M.P."/>
            <person name="Napoli C."/>
            <person name="Obornik M."/>
            <person name="Parker M.S."/>
            <person name="Petit J.L."/>
            <person name="Porcel B.M."/>
            <person name="Poulsen N."/>
            <person name="Robison M."/>
            <person name="Rychlewski L."/>
            <person name="Rynearson T.A."/>
            <person name="Schmutz J."/>
            <person name="Shapiro H."/>
            <person name="Siaut M."/>
            <person name="Stanley M."/>
            <person name="Sussman M.R."/>
            <person name="Taylor A.R."/>
            <person name="Vardi A."/>
            <person name="von Dassow P."/>
            <person name="Vyverman W."/>
            <person name="Willis A."/>
            <person name="Wyrwicz L.S."/>
            <person name="Rokhsar D.S."/>
            <person name="Weissenbach J."/>
            <person name="Armbrust E.V."/>
            <person name="Green B.R."/>
            <person name="Van de Peer Y."/>
            <person name="Grigoriev I.V."/>
        </authorList>
    </citation>
    <scope>NUCLEOTIDE SEQUENCE [LARGE SCALE GENOMIC DNA]</scope>
    <source>
        <strain evidence="8 9">CCMP1335</strain>
    </source>
</reference>
<dbReference type="EMBL" id="CM000639">
    <property type="protein sequence ID" value="EED95297.1"/>
    <property type="molecule type" value="Genomic_DNA"/>
</dbReference>
<dbReference type="GO" id="GO:0005634">
    <property type="term" value="C:nucleus"/>
    <property type="evidence" value="ECO:0000318"/>
    <property type="project" value="GO_Central"/>
</dbReference>
<evidence type="ECO:0000256" key="5">
    <source>
        <dbReference type="ARBA" id="ARBA00023242"/>
    </source>
</evidence>
<evidence type="ECO:0000313" key="8">
    <source>
        <dbReference type="EMBL" id="EED95297.1"/>
    </source>
</evidence>
<dbReference type="InterPro" id="IPR028884">
    <property type="entry name" value="Trm82"/>
</dbReference>
<proteinExistence type="predicted"/>
<dbReference type="Pfam" id="PF00400">
    <property type="entry name" value="WD40"/>
    <property type="match status" value="1"/>
</dbReference>
<keyword evidence="4" id="KW-0677">Repeat</keyword>
<dbReference type="PANTHER" id="PTHR16288">
    <property type="entry name" value="WD40 REPEAT PROTEIN 4"/>
    <property type="match status" value="1"/>
</dbReference>
<dbReference type="GO" id="GO:0043527">
    <property type="term" value="C:tRNA methyltransferase complex"/>
    <property type="evidence" value="ECO:0000318"/>
    <property type="project" value="GO_Central"/>
</dbReference>
<evidence type="ECO:0000256" key="1">
    <source>
        <dbReference type="ARBA" id="ARBA00004123"/>
    </source>
</evidence>
<feature type="region of interest" description="Disordered" evidence="7">
    <location>
        <begin position="525"/>
        <end position="587"/>
    </location>
</feature>
<dbReference type="GO" id="GO:0036265">
    <property type="term" value="P:RNA (guanine-N7)-methylation"/>
    <property type="evidence" value="ECO:0007669"/>
    <property type="project" value="InterPro"/>
</dbReference>
<feature type="region of interest" description="Disordered" evidence="7">
    <location>
        <begin position="325"/>
        <end position="365"/>
    </location>
</feature>
<organism evidence="8 9">
    <name type="scientific">Thalassiosira pseudonana</name>
    <name type="common">Marine diatom</name>
    <name type="synonym">Cyclotella nana</name>
    <dbReference type="NCBI Taxonomy" id="35128"/>
    <lineage>
        <taxon>Eukaryota</taxon>
        <taxon>Sar</taxon>
        <taxon>Stramenopiles</taxon>
        <taxon>Ochrophyta</taxon>
        <taxon>Bacillariophyta</taxon>
        <taxon>Coscinodiscophyceae</taxon>
        <taxon>Thalassiosirophycidae</taxon>
        <taxon>Thalassiosirales</taxon>
        <taxon>Thalassiosiraceae</taxon>
        <taxon>Thalassiosira</taxon>
    </lineage>
</organism>
<evidence type="ECO:0000256" key="2">
    <source>
        <dbReference type="ARBA" id="ARBA00022574"/>
    </source>
</evidence>
<dbReference type="Gene3D" id="2.130.10.10">
    <property type="entry name" value="YVTN repeat-like/Quinoprotein amine dehydrogenase"/>
    <property type="match status" value="1"/>
</dbReference>
<dbReference type="InterPro" id="IPR015943">
    <property type="entry name" value="WD40/YVTN_repeat-like_dom_sf"/>
</dbReference>
<evidence type="ECO:0000256" key="3">
    <source>
        <dbReference type="ARBA" id="ARBA00022694"/>
    </source>
</evidence>
<dbReference type="RefSeq" id="XP_002287854.1">
    <property type="nucleotide sequence ID" value="XM_002287818.1"/>
</dbReference>
<dbReference type="eggNOG" id="KOG3914">
    <property type="taxonomic scope" value="Eukaryota"/>
</dbReference>
<feature type="compositionally biased region" description="Acidic residues" evidence="7">
    <location>
        <begin position="346"/>
        <end position="365"/>
    </location>
</feature>
<dbReference type="InParanoid" id="B8BUJ2"/>
<dbReference type="KEGG" id="tps:THAPSDRAFT_21305"/>
<keyword evidence="3" id="KW-0819">tRNA processing</keyword>
<evidence type="ECO:0000256" key="4">
    <source>
        <dbReference type="ARBA" id="ARBA00022737"/>
    </source>
</evidence>
<feature type="repeat" description="WD" evidence="6">
    <location>
        <begin position="292"/>
        <end position="306"/>
    </location>
</feature>
<feature type="compositionally biased region" description="Basic and acidic residues" evidence="7">
    <location>
        <begin position="538"/>
        <end position="566"/>
    </location>
</feature>
<dbReference type="PROSITE" id="PS50082">
    <property type="entry name" value="WD_REPEATS_2"/>
    <property type="match status" value="1"/>
</dbReference>
<dbReference type="PANTHER" id="PTHR16288:SF0">
    <property type="entry name" value="TRNA (GUANINE-N(7)-)-METHYLTRANSFERASE NON-CATALYTIC SUBUNIT WDR4"/>
    <property type="match status" value="1"/>
</dbReference>
<dbReference type="STRING" id="35128.B8BUJ2"/>
<evidence type="ECO:0008006" key="10">
    <source>
        <dbReference type="Google" id="ProtNLM"/>
    </source>
</evidence>
<accession>B8BUJ2</accession>